<feature type="compositionally biased region" description="Low complexity" evidence="1">
    <location>
        <begin position="97"/>
        <end position="108"/>
    </location>
</feature>
<dbReference type="AlphaFoldDB" id="A4TYQ4"/>
<dbReference type="EMBL" id="CU459003">
    <property type="protein sequence ID" value="CAM75761.1"/>
    <property type="molecule type" value="Genomic_DNA"/>
</dbReference>
<evidence type="ECO:0008006" key="3">
    <source>
        <dbReference type="Google" id="ProtNLM"/>
    </source>
</evidence>
<dbReference type="RefSeq" id="WP_106003500.1">
    <property type="nucleotide sequence ID" value="NZ_CP027527.1"/>
</dbReference>
<dbReference type="Pfam" id="PF11994">
    <property type="entry name" value="DUF3489"/>
    <property type="match status" value="1"/>
</dbReference>
<name>A4TYQ4_9PROT</name>
<evidence type="ECO:0000256" key="1">
    <source>
        <dbReference type="SAM" id="MobiDB-lite"/>
    </source>
</evidence>
<accession>A4TYQ4</accession>
<proteinExistence type="predicted"/>
<sequence>MAQIQLSDTQSVILSAACARDSGLVLPITASLKGGAVDVVLTSMIKKGLIEAIPAEAGVPVWREDEDGTPLTLVATAAAYMALGIAADTAPEEEPAAESANEAESPPTDAHVSKPARKPREGTKQEALIAMLKRPEGSSIAEITAELGWLAHTARGAIAGALKKKLGLDVTSEKIEGRGRVYKLDSPV</sequence>
<organism evidence="2">
    <name type="scientific">Magnetospirillum gryphiswaldense</name>
    <dbReference type="NCBI Taxonomy" id="55518"/>
    <lineage>
        <taxon>Bacteria</taxon>
        <taxon>Pseudomonadati</taxon>
        <taxon>Pseudomonadota</taxon>
        <taxon>Alphaproteobacteria</taxon>
        <taxon>Rhodospirillales</taxon>
        <taxon>Rhodospirillaceae</taxon>
        <taxon>Magnetospirillum</taxon>
    </lineage>
</organism>
<protein>
    <recommendedName>
        <fullName evidence="3">DUF3489 domain-containing protein</fullName>
    </recommendedName>
</protein>
<feature type="region of interest" description="Disordered" evidence="1">
    <location>
        <begin position="90"/>
        <end position="124"/>
    </location>
</feature>
<reference evidence="2" key="1">
    <citation type="journal article" date="2007" name="J. Bacteriol.">
        <title>Comparative genome analysis of four magnetotactic bacteria reveals a complex set of group-specific genes implicated in magnetosome biomineralization and function.</title>
        <authorList>
            <person name="Richter M."/>
            <person name="Kube M."/>
            <person name="Bazylinski D.A."/>
            <person name="Lombardot T."/>
            <person name="Gloeckner F.O."/>
            <person name="Reinhardt R."/>
            <person name="Schueler D."/>
        </authorList>
    </citation>
    <scope>NUCLEOTIDE SEQUENCE</scope>
    <source>
        <strain evidence="2">MSR-1</strain>
    </source>
</reference>
<gene>
    <name evidence="2" type="ORF">MGR_2338</name>
</gene>
<evidence type="ECO:0000313" key="2">
    <source>
        <dbReference type="EMBL" id="CAM75761.1"/>
    </source>
</evidence>
<dbReference type="InterPro" id="IPR021880">
    <property type="entry name" value="DUF3489"/>
</dbReference>